<evidence type="ECO:0000313" key="2">
    <source>
        <dbReference type="Proteomes" id="UP001458880"/>
    </source>
</evidence>
<gene>
    <name evidence="1" type="ORF">QE152_g8867</name>
</gene>
<reference evidence="1 2" key="1">
    <citation type="journal article" date="2024" name="BMC Genomics">
        <title>De novo assembly and annotation of Popillia japonica's genome with initial clues to its potential as an invasive pest.</title>
        <authorList>
            <person name="Cucini C."/>
            <person name="Boschi S."/>
            <person name="Funari R."/>
            <person name="Cardaioli E."/>
            <person name="Iannotti N."/>
            <person name="Marturano G."/>
            <person name="Paoli F."/>
            <person name="Bruttini M."/>
            <person name="Carapelli A."/>
            <person name="Frati F."/>
            <person name="Nardi F."/>
        </authorList>
    </citation>
    <scope>NUCLEOTIDE SEQUENCE [LARGE SCALE GENOMIC DNA]</scope>
    <source>
        <strain evidence="1">DMR45628</strain>
    </source>
</reference>
<name>A0AAW1LYX8_POPJA</name>
<dbReference type="AlphaFoldDB" id="A0AAW1LYX8"/>
<comment type="caution">
    <text evidence="1">The sequence shown here is derived from an EMBL/GenBank/DDBJ whole genome shotgun (WGS) entry which is preliminary data.</text>
</comment>
<evidence type="ECO:0000313" key="1">
    <source>
        <dbReference type="EMBL" id="KAK9739548.1"/>
    </source>
</evidence>
<dbReference type="EMBL" id="JASPKY010000073">
    <property type="protein sequence ID" value="KAK9739548.1"/>
    <property type="molecule type" value="Genomic_DNA"/>
</dbReference>
<keyword evidence="2" id="KW-1185">Reference proteome</keyword>
<dbReference type="Proteomes" id="UP001458880">
    <property type="component" value="Unassembled WGS sequence"/>
</dbReference>
<proteinExistence type="predicted"/>
<accession>A0AAW1LYX8</accession>
<sequence>MRGKTENEVKGILKYGVPKMVQSAIRIVSPNYLKANTSVERSVITGPSKKQKGLQVVKMFLYRIQITVLAGATRNNHKKKLFFSFSRSHPECIIDVCSADINGKLMRTQLKGLKAHGVVVAAHAKSGEDVTVL</sequence>
<protein>
    <submittedName>
        <fullName evidence="1">Uncharacterized protein</fullName>
    </submittedName>
</protein>
<organism evidence="1 2">
    <name type="scientific">Popillia japonica</name>
    <name type="common">Japanese beetle</name>
    <dbReference type="NCBI Taxonomy" id="7064"/>
    <lineage>
        <taxon>Eukaryota</taxon>
        <taxon>Metazoa</taxon>
        <taxon>Ecdysozoa</taxon>
        <taxon>Arthropoda</taxon>
        <taxon>Hexapoda</taxon>
        <taxon>Insecta</taxon>
        <taxon>Pterygota</taxon>
        <taxon>Neoptera</taxon>
        <taxon>Endopterygota</taxon>
        <taxon>Coleoptera</taxon>
        <taxon>Polyphaga</taxon>
        <taxon>Scarabaeiformia</taxon>
        <taxon>Scarabaeidae</taxon>
        <taxon>Rutelinae</taxon>
        <taxon>Popillia</taxon>
    </lineage>
</organism>